<accession>A0A0E9U992</accession>
<name>A0A0E9U992_ANGAN</name>
<dbReference type="EMBL" id="GBXM01047044">
    <property type="protein sequence ID" value="JAH61533.1"/>
    <property type="molecule type" value="Transcribed_RNA"/>
</dbReference>
<reference evidence="1" key="2">
    <citation type="journal article" date="2015" name="Fish Shellfish Immunol.">
        <title>Early steps in the European eel (Anguilla anguilla)-Vibrio vulnificus interaction in the gills: Role of the RtxA13 toxin.</title>
        <authorList>
            <person name="Callol A."/>
            <person name="Pajuelo D."/>
            <person name="Ebbesson L."/>
            <person name="Teles M."/>
            <person name="MacKenzie S."/>
            <person name="Amaro C."/>
        </authorList>
    </citation>
    <scope>NUCLEOTIDE SEQUENCE</scope>
</reference>
<proteinExistence type="predicted"/>
<protein>
    <submittedName>
        <fullName evidence="1">Uncharacterized protein</fullName>
    </submittedName>
</protein>
<organism evidence="1">
    <name type="scientific">Anguilla anguilla</name>
    <name type="common">European freshwater eel</name>
    <name type="synonym">Muraena anguilla</name>
    <dbReference type="NCBI Taxonomy" id="7936"/>
    <lineage>
        <taxon>Eukaryota</taxon>
        <taxon>Metazoa</taxon>
        <taxon>Chordata</taxon>
        <taxon>Craniata</taxon>
        <taxon>Vertebrata</taxon>
        <taxon>Euteleostomi</taxon>
        <taxon>Actinopterygii</taxon>
        <taxon>Neopterygii</taxon>
        <taxon>Teleostei</taxon>
        <taxon>Anguilliformes</taxon>
        <taxon>Anguillidae</taxon>
        <taxon>Anguilla</taxon>
    </lineage>
</organism>
<dbReference type="AlphaFoldDB" id="A0A0E9U992"/>
<reference evidence="1" key="1">
    <citation type="submission" date="2014-11" db="EMBL/GenBank/DDBJ databases">
        <authorList>
            <person name="Amaro Gonzalez C."/>
        </authorList>
    </citation>
    <scope>NUCLEOTIDE SEQUENCE</scope>
</reference>
<evidence type="ECO:0000313" key="1">
    <source>
        <dbReference type="EMBL" id="JAH61533.1"/>
    </source>
</evidence>
<sequence>MLVDLNLLYMLRCTAWLWMAINKYFLLLVSC</sequence>